<dbReference type="PANTHER" id="PTHR33164:SF99">
    <property type="entry name" value="MARR FAMILY REGULATORY PROTEIN"/>
    <property type="match status" value="1"/>
</dbReference>
<dbReference type="PROSITE" id="PS50995">
    <property type="entry name" value="HTH_MARR_2"/>
    <property type="match status" value="1"/>
</dbReference>
<feature type="domain" description="HTH marR-type" evidence="1">
    <location>
        <begin position="18"/>
        <end position="153"/>
    </location>
</feature>
<evidence type="ECO:0000259" key="1">
    <source>
        <dbReference type="PROSITE" id="PS50995"/>
    </source>
</evidence>
<dbReference type="OrthoDB" id="8635520at2"/>
<dbReference type="Pfam" id="PF01047">
    <property type="entry name" value="MarR"/>
    <property type="match status" value="1"/>
</dbReference>
<dbReference type="Proteomes" id="UP000093355">
    <property type="component" value="Unassembled WGS sequence"/>
</dbReference>
<dbReference type="InterPro" id="IPR036388">
    <property type="entry name" value="WH-like_DNA-bd_sf"/>
</dbReference>
<organism evidence="2 3">
    <name type="scientific">Microbacterium sediminis</name>
    <dbReference type="NCBI Taxonomy" id="904291"/>
    <lineage>
        <taxon>Bacteria</taxon>
        <taxon>Bacillati</taxon>
        <taxon>Actinomycetota</taxon>
        <taxon>Actinomycetes</taxon>
        <taxon>Micrococcales</taxon>
        <taxon>Microbacteriaceae</taxon>
        <taxon>Microbacterium</taxon>
    </lineage>
</organism>
<evidence type="ECO:0000313" key="2">
    <source>
        <dbReference type="EMBL" id="OCG75512.1"/>
    </source>
</evidence>
<keyword evidence="3" id="KW-1185">Reference proteome</keyword>
<dbReference type="InterPro" id="IPR036390">
    <property type="entry name" value="WH_DNA-bd_sf"/>
</dbReference>
<dbReference type="SUPFAM" id="SSF46785">
    <property type="entry name" value="Winged helix' DNA-binding domain"/>
    <property type="match status" value="1"/>
</dbReference>
<evidence type="ECO:0000313" key="3">
    <source>
        <dbReference type="Proteomes" id="UP000093355"/>
    </source>
</evidence>
<comment type="caution">
    <text evidence="2">The sequence shown here is derived from an EMBL/GenBank/DDBJ whole genome shotgun (WGS) entry which is preliminary data.</text>
</comment>
<reference evidence="2 3" key="1">
    <citation type="submission" date="2016-05" db="EMBL/GenBank/DDBJ databases">
        <authorList>
            <person name="Lavstsen T."/>
            <person name="Jespersen J.S."/>
        </authorList>
    </citation>
    <scope>NUCLEOTIDE SEQUENCE [LARGE SCALE GENOMIC DNA]</scope>
    <source>
        <strain evidence="2 3">YLB-01</strain>
    </source>
</reference>
<dbReference type="RefSeq" id="WP_067022583.1">
    <property type="nucleotide sequence ID" value="NZ_JRNY01000001.1"/>
</dbReference>
<dbReference type="InterPro" id="IPR039422">
    <property type="entry name" value="MarR/SlyA-like"/>
</dbReference>
<dbReference type="GO" id="GO:0003700">
    <property type="term" value="F:DNA-binding transcription factor activity"/>
    <property type="evidence" value="ECO:0007669"/>
    <property type="project" value="InterPro"/>
</dbReference>
<name>A0A1B9NFY4_9MICO</name>
<dbReference type="STRING" id="904291.A7J15_00120"/>
<dbReference type="AlphaFoldDB" id="A0A1B9NFY4"/>
<dbReference type="Gene3D" id="1.10.10.10">
    <property type="entry name" value="Winged helix-like DNA-binding domain superfamily/Winged helix DNA-binding domain"/>
    <property type="match status" value="1"/>
</dbReference>
<dbReference type="PANTHER" id="PTHR33164">
    <property type="entry name" value="TRANSCRIPTIONAL REGULATOR, MARR FAMILY"/>
    <property type="match status" value="1"/>
</dbReference>
<dbReference type="SMART" id="SM00347">
    <property type="entry name" value="HTH_MARR"/>
    <property type="match status" value="1"/>
</dbReference>
<accession>A0A1B9NFY4</accession>
<gene>
    <name evidence="2" type="ORF">A7J15_00120</name>
</gene>
<dbReference type="EMBL" id="LXMD01000012">
    <property type="protein sequence ID" value="OCG75512.1"/>
    <property type="molecule type" value="Genomic_DNA"/>
</dbReference>
<dbReference type="GO" id="GO:0006950">
    <property type="term" value="P:response to stress"/>
    <property type="evidence" value="ECO:0007669"/>
    <property type="project" value="TreeGrafter"/>
</dbReference>
<sequence length="165" mass="17780">MTRSESPAGLTPAQLEVWAAVATLLERLPAALDAQLQRDSGLTHFEHGLLFALATAPDRTLRLSTLAGYANCTLSRLSRAITRLENKSLVRRETDPSDGRASLAILTDEGDKKLRQSTPAHHALVEKLVFAPLSEAQTRQPGAITRTINATIDPAPAWTPPTPEG</sequence>
<proteinExistence type="predicted"/>
<dbReference type="InterPro" id="IPR000835">
    <property type="entry name" value="HTH_MarR-typ"/>
</dbReference>
<protein>
    <submittedName>
        <fullName evidence="2">MarR family transcriptional regulator</fullName>
    </submittedName>
</protein>